<dbReference type="Gene3D" id="3.10.310.70">
    <property type="match status" value="1"/>
</dbReference>
<evidence type="ECO:0000256" key="1">
    <source>
        <dbReference type="SAM" id="SignalP"/>
    </source>
</evidence>
<dbReference type="SUPFAM" id="SSF51556">
    <property type="entry name" value="Metallo-dependent hydrolases"/>
    <property type="match status" value="1"/>
</dbReference>
<dbReference type="InterPro" id="IPR013108">
    <property type="entry name" value="Amidohydro_3"/>
</dbReference>
<gene>
    <name evidence="4" type="ORF">BSZ32_10195</name>
</gene>
<evidence type="ECO:0000313" key="4">
    <source>
        <dbReference type="EMBL" id="PQJ28824.1"/>
    </source>
</evidence>
<feature type="signal peptide" evidence="1">
    <location>
        <begin position="1"/>
        <end position="29"/>
    </location>
</feature>
<dbReference type="Pfam" id="PF03724">
    <property type="entry name" value="META"/>
    <property type="match status" value="1"/>
</dbReference>
<dbReference type="Pfam" id="PF07969">
    <property type="entry name" value="Amidohydro_3"/>
    <property type="match status" value="1"/>
</dbReference>
<evidence type="ECO:0000313" key="5">
    <source>
        <dbReference type="Proteomes" id="UP000239907"/>
    </source>
</evidence>
<reference evidence="4 5" key="1">
    <citation type="submission" date="2016-12" db="EMBL/GenBank/DDBJ databases">
        <title>Study of bacterial adaptation to deep sea.</title>
        <authorList>
            <person name="Song J."/>
            <person name="Yoshizawa S."/>
            <person name="Kogure K."/>
        </authorList>
    </citation>
    <scope>NUCLEOTIDE SEQUENCE [LARGE SCALE GENOMIC DNA]</scope>
    <source>
        <strain evidence="4 5">SAORIC-165</strain>
    </source>
</reference>
<dbReference type="Proteomes" id="UP000239907">
    <property type="component" value="Unassembled WGS sequence"/>
</dbReference>
<dbReference type="SUPFAM" id="SSF51338">
    <property type="entry name" value="Composite domain of metallo-dependent hydrolases"/>
    <property type="match status" value="1"/>
</dbReference>
<dbReference type="InterPro" id="IPR038670">
    <property type="entry name" value="HslJ-like_sf"/>
</dbReference>
<organism evidence="4 5">
    <name type="scientific">Rubritalea profundi</name>
    <dbReference type="NCBI Taxonomy" id="1658618"/>
    <lineage>
        <taxon>Bacteria</taxon>
        <taxon>Pseudomonadati</taxon>
        <taxon>Verrucomicrobiota</taxon>
        <taxon>Verrucomicrobiia</taxon>
        <taxon>Verrucomicrobiales</taxon>
        <taxon>Rubritaleaceae</taxon>
        <taxon>Rubritalea</taxon>
    </lineage>
</organism>
<dbReference type="Gene3D" id="2.40.128.270">
    <property type="match status" value="1"/>
</dbReference>
<dbReference type="AlphaFoldDB" id="A0A2S7U360"/>
<feature type="domain" description="Amidohydrolase 3" evidence="3">
    <location>
        <begin position="81"/>
        <end position="571"/>
    </location>
</feature>
<dbReference type="Gene3D" id="3.20.20.140">
    <property type="entry name" value="Metal-dependent hydrolases"/>
    <property type="match status" value="1"/>
</dbReference>
<dbReference type="InterPro" id="IPR033932">
    <property type="entry name" value="YtcJ-like"/>
</dbReference>
<dbReference type="PANTHER" id="PTHR22642">
    <property type="entry name" value="IMIDAZOLONEPROPIONASE"/>
    <property type="match status" value="1"/>
</dbReference>
<dbReference type="RefSeq" id="WP_165788773.1">
    <property type="nucleotide sequence ID" value="NZ_MQWA01000001.1"/>
</dbReference>
<feature type="chain" id="PRO_5015636388" description="Amidohydrolase 3 domain-containing protein" evidence="1">
    <location>
        <begin position="30"/>
        <end position="710"/>
    </location>
</feature>
<dbReference type="PANTHER" id="PTHR22642:SF2">
    <property type="entry name" value="PROTEIN LONG AFTER FAR-RED 3"/>
    <property type="match status" value="1"/>
</dbReference>
<protein>
    <recommendedName>
        <fullName evidence="6">Amidohydrolase 3 domain-containing protein</fullName>
    </recommendedName>
</protein>
<dbReference type="GO" id="GO:0016810">
    <property type="term" value="F:hydrolase activity, acting on carbon-nitrogen (but not peptide) bonds"/>
    <property type="evidence" value="ECO:0007669"/>
    <property type="project" value="InterPro"/>
</dbReference>
<sequence length="710" mass="77867">MKTQIRKVKFIRSLIAVTCSSLLTVTVLTAEDADSIYMNGSILTMAGDKPTYVEAISVTDGKISLVGTEVEALAMKGDATKVIDLDGRALLPGFLDGHSHYINSLLVANQCKLYAPPSGSGKDVPSIIAELKRFASERKIPKGEMIMGYGYDDTVMPNGRLLNRGDLDEAFPNNPVRIEHVSMHGAVMNSLALKYYDISAATETPPGGVIVRKPGSKEPWGLIMETAFLPVMAKSEPMTAQQEIDSSRAGQMLYAQSGITTAHEGATHLAQFQTIKRASDAGANIIDIVAYPFITDVDKVLAEHPLEKWTKYENRFKVGGVKITVDGSPQGRTAFFTTPYLTGGPGGEKNWSGEPTFPQDLANKMVKKVYEMNVPLLLHCNGDAAIDAFLTAYEFARDGDYSKDWNVTTIHTQFMRKDHIPKFVKYKVRPSFYTLHTFYFAEAHIANRGKKQAMYLSPMRDAIDAGLRPSNHTDFVVAPLDQMMMLSSAVNRISRGGATIGADQRVTPFEGLKAMTEWTAEQYDEQDRKGTLEVGKLADLVILSKDPLKVDPMEIKDIKVVETIKEGTTIYPAPADSKTPIAAASDKTYSWQAHVCDMADVNSAANKMWTLVTLNGTKITAKRPPTMKFSGGKLAMFGGVNRLNGSYALVNDAVIMGRLISTEMAGPPELMKLEKEFTKVMASVDKFHVHGNELELFVETEVVATLRSSE</sequence>
<dbReference type="InterPro" id="IPR032466">
    <property type="entry name" value="Metal_Hydrolase"/>
</dbReference>
<dbReference type="Gene3D" id="2.30.40.10">
    <property type="entry name" value="Urease, subunit C, domain 1"/>
    <property type="match status" value="1"/>
</dbReference>
<evidence type="ECO:0008006" key="6">
    <source>
        <dbReference type="Google" id="ProtNLM"/>
    </source>
</evidence>
<dbReference type="InterPro" id="IPR011059">
    <property type="entry name" value="Metal-dep_hydrolase_composite"/>
</dbReference>
<feature type="domain" description="DUF306" evidence="2">
    <location>
        <begin position="605"/>
        <end position="701"/>
    </location>
</feature>
<name>A0A2S7U360_9BACT</name>
<comment type="caution">
    <text evidence="4">The sequence shown here is derived from an EMBL/GenBank/DDBJ whole genome shotgun (WGS) entry which is preliminary data.</text>
</comment>
<dbReference type="EMBL" id="MQWA01000001">
    <property type="protein sequence ID" value="PQJ28824.1"/>
    <property type="molecule type" value="Genomic_DNA"/>
</dbReference>
<accession>A0A2S7U360</accession>
<keyword evidence="5" id="KW-1185">Reference proteome</keyword>
<dbReference type="InterPro" id="IPR005184">
    <property type="entry name" value="DUF306_Meta_HslJ"/>
</dbReference>
<evidence type="ECO:0000259" key="3">
    <source>
        <dbReference type="Pfam" id="PF07969"/>
    </source>
</evidence>
<evidence type="ECO:0000259" key="2">
    <source>
        <dbReference type="Pfam" id="PF03724"/>
    </source>
</evidence>
<dbReference type="CDD" id="cd01300">
    <property type="entry name" value="YtcJ_like"/>
    <property type="match status" value="1"/>
</dbReference>
<proteinExistence type="predicted"/>
<keyword evidence="1" id="KW-0732">Signal</keyword>